<dbReference type="OrthoDB" id="1916346at2759"/>
<evidence type="ECO:0000259" key="1">
    <source>
        <dbReference type="Pfam" id="PF00646"/>
    </source>
</evidence>
<dbReference type="PANTHER" id="PTHR31672:SF13">
    <property type="entry name" value="F-BOX PROTEIN CPR30-LIKE"/>
    <property type="match status" value="1"/>
</dbReference>
<evidence type="ECO:0000259" key="2">
    <source>
        <dbReference type="Pfam" id="PF24750"/>
    </source>
</evidence>
<comment type="caution">
    <text evidence="3">The sequence shown here is derived from an EMBL/GenBank/DDBJ whole genome shotgun (WGS) entry which is preliminary data.</text>
</comment>
<dbReference type="InterPro" id="IPR036047">
    <property type="entry name" value="F-box-like_dom_sf"/>
</dbReference>
<gene>
    <name evidence="3" type="ORF">GIB67_017508</name>
</gene>
<reference evidence="3 4" key="1">
    <citation type="journal article" date="2020" name="IScience">
        <title>Genome Sequencing of the Endangered Kingdonia uniflora (Circaeasteraceae, Ranunculales) Reveals Potential Mechanisms of Evolutionary Specialization.</title>
        <authorList>
            <person name="Sun Y."/>
            <person name="Deng T."/>
            <person name="Zhang A."/>
            <person name="Moore M.J."/>
            <person name="Landis J.B."/>
            <person name="Lin N."/>
            <person name="Zhang H."/>
            <person name="Zhang X."/>
            <person name="Huang J."/>
            <person name="Zhang X."/>
            <person name="Sun H."/>
            <person name="Wang H."/>
        </authorList>
    </citation>
    <scope>NUCLEOTIDE SEQUENCE [LARGE SCALE GENOMIC DNA]</scope>
    <source>
        <strain evidence="3">TB1705</strain>
        <tissue evidence="3">Leaf</tissue>
    </source>
</reference>
<protein>
    <recommendedName>
        <fullName evidence="5">F-box protein</fullName>
    </recommendedName>
</protein>
<dbReference type="Proteomes" id="UP000541444">
    <property type="component" value="Unassembled WGS sequence"/>
</dbReference>
<dbReference type="PANTHER" id="PTHR31672">
    <property type="entry name" value="BNACNNG10540D PROTEIN"/>
    <property type="match status" value="1"/>
</dbReference>
<dbReference type="Pfam" id="PF00646">
    <property type="entry name" value="F-box"/>
    <property type="match status" value="1"/>
</dbReference>
<dbReference type="Pfam" id="PF24750">
    <property type="entry name" value="b-prop_At3g26010-like"/>
    <property type="match status" value="1"/>
</dbReference>
<evidence type="ECO:0008006" key="5">
    <source>
        <dbReference type="Google" id="ProtNLM"/>
    </source>
</evidence>
<dbReference type="SUPFAM" id="SSF81383">
    <property type="entry name" value="F-box domain"/>
    <property type="match status" value="1"/>
</dbReference>
<proteinExistence type="predicted"/>
<accession>A0A7J7M4I2</accession>
<dbReference type="InterPro" id="IPR056592">
    <property type="entry name" value="Beta-prop_At3g26010-like"/>
</dbReference>
<evidence type="ECO:0000313" key="4">
    <source>
        <dbReference type="Proteomes" id="UP000541444"/>
    </source>
</evidence>
<sequence>MDLDRRGRRPSMALNKNLYMGFEEIVREHLILFLPAKSLLKFRSVCRDWKHRISNPFFAHHQSYFFRSVSGLFHQQSGKLPSFVSLDPNSSGVPDPSLQFLPVPVDIKSSSNGLLCCQARSGNRGYYICNPVNKQWKMLPKSICDHGPDPALVLIYEPSLLNFSADYKLICAFPSSEFDDGLEFDMYSSETGAWKVSGEICFGRLRIVAESGVHVRGVVYWKTDLYIVAFDLSKDRSRLLQSAYNGILGEVCGKLCNANVSDCAVRVQTLENTYSNTTGSSTGTSYMKTWSDKLCITLQNATRVVFVGGDAVVVQKGWDTNMVCYAIKTKETTVVPNTSLHGYNPRFFPYVNSLVSLA</sequence>
<organism evidence="3 4">
    <name type="scientific">Kingdonia uniflora</name>
    <dbReference type="NCBI Taxonomy" id="39325"/>
    <lineage>
        <taxon>Eukaryota</taxon>
        <taxon>Viridiplantae</taxon>
        <taxon>Streptophyta</taxon>
        <taxon>Embryophyta</taxon>
        <taxon>Tracheophyta</taxon>
        <taxon>Spermatophyta</taxon>
        <taxon>Magnoliopsida</taxon>
        <taxon>Ranunculales</taxon>
        <taxon>Circaeasteraceae</taxon>
        <taxon>Kingdonia</taxon>
    </lineage>
</organism>
<name>A0A7J7M4I2_9MAGN</name>
<dbReference type="EMBL" id="JACGCM010001782">
    <property type="protein sequence ID" value="KAF6149775.1"/>
    <property type="molecule type" value="Genomic_DNA"/>
</dbReference>
<evidence type="ECO:0000313" key="3">
    <source>
        <dbReference type="EMBL" id="KAF6149775.1"/>
    </source>
</evidence>
<feature type="domain" description="F-box protein At3g26010-like beta-propeller" evidence="2">
    <location>
        <begin position="108"/>
        <end position="231"/>
    </location>
</feature>
<dbReference type="InterPro" id="IPR017451">
    <property type="entry name" value="F-box-assoc_interact_dom"/>
</dbReference>
<dbReference type="AlphaFoldDB" id="A0A7J7M4I2"/>
<dbReference type="InterPro" id="IPR050796">
    <property type="entry name" value="SCF_F-box_component"/>
</dbReference>
<keyword evidence="4" id="KW-1185">Reference proteome</keyword>
<dbReference type="InterPro" id="IPR001810">
    <property type="entry name" value="F-box_dom"/>
</dbReference>
<dbReference type="NCBIfam" id="TIGR01640">
    <property type="entry name" value="F_box_assoc_1"/>
    <property type="match status" value="1"/>
</dbReference>
<feature type="domain" description="F-box" evidence="1">
    <location>
        <begin position="29"/>
        <end position="57"/>
    </location>
</feature>